<gene>
    <name evidence="1" type="ORF">LCGC14_1302450</name>
</gene>
<evidence type="ECO:0000313" key="1">
    <source>
        <dbReference type="EMBL" id="KKM84123.1"/>
    </source>
</evidence>
<accession>A0A0F9KQI7</accession>
<reference evidence="1" key="1">
    <citation type="journal article" date="2015" name="Nature">
        <title>Complex archaea that bridge the gap between prokaryotes and eukaryotes.</title>
        <authorList>
            <person name="Spang A."/>
            <person name="Saw J.H."/>
            <person name="Jorgensen S.L."/>
            <person name="Zaremba-Niedzwiedzka K."/>
            <person name="Martijn J."/>
            <person name="Lind A.E."/>
            <person name="van Eijk R."/>
            <person name="Schleper C."/>
            <person name="Guy L."/>
            <person name="Ettema T.J."/>
        </authorList>
    </citation>
    <scope>NUCLEOTIDE SEQUENCE</scope>
</reference>
<dbReference type="EMBL" id="LAZR01007613">
    <property type="protein sequence ID" value="KKM84123.1"/>
    <property type="molecule type" value="Genomic_DNA"/>
</dbReference>
<dbReference type="AlphaFoldDB" id="A0A0F9KQI7"/>
<comment type="caution">
    <text evidence="1">The sequence shown here is derived from an EMBL/GenBank/DDBJ whole genome shotgun (WGS) entry which is preliminary data.</text>
</comment>
<sequence>MKKITNEKGKHIGGEIIEHQVHEGNLAWLDKKFEKMRKVALQVGAKPPTYKILREEFKERKEFNEATGQLESKGFDKFFVITVEGDPPKLKGYGQKKSSLKLRLNRKQKAAVQGSSMSGLAADVVGFATVSRIVTLIR</sequence>
<proteinExistence type="predicted"/>
<organism evidence="1">
    <name type="scientific">marine sediment metagenome</name>
    <dbReference type="NCBI Taxonomy" id="412755"/>
    <lineage>
        <taxon>unclassified sequences</taxon>
        <taxon>metagenomes</taxon>
        <taxon>ecological metagenomes</taxon>
    </lineage>
</organism>
<name>A0A0F9KQI7_9ZZZZ</name>
<protein>
    <submittedName>
        <fullName evidence="1">Uncharacterized protein</fullName>
    </submittedName>
</protein>